<protein>
    <submittedName>
        <fullName evidence="2">Uncharacterized protein</fullName>
    </submittedName>
</protein>
<sequence length="236" mass="26552">MNNEQQDFVKDLIHQKNYLGAYQYIRELDVERAERSAAIGLVVTAIVEDLSVQPRQNRERVIYLRSILSYVFKEYPGLASLYREQLRIAQGKDDLISEVFKGFRNVADVAAGRKTVNEGVEEAAEDLRDGFERTTGSSFDDLGRNAEKVIRDGLEQVGNFFAGLNNPRRPGEDSRDDDENRGNEEPKSGQSTSGGKAKETHENPDIAEDVEEAVHITIENADDPLPEDVHDAQRDE</sequence>
<gene>
    <name evidence="2" type="ORF">DC28_11400</name>
</gene>
<dbReference type="RefSeq" id="WP_037548602.1">
    <property type="nucleotide sequence ID" value="NZ_JNUP01000066.1"/>
</dbReference>
<accession>A0A098QUN2</accession>
<dbReference type="OrthoDB" id="9836882at2"/>
<comment type="caution">
    <text evidence="2">The sequence shown here is derived from an EMBL/GenBank/DDBJ whole genome shotgun (WGS) entry which is preliminary data.</text>
</comment>
<evidence type="ECO:0000313" key="3">
    <source>
        <dbReference type="Proteomes" id="UP000029692"/>
    </source>
</evidence>
<keyword evidence="3" id="KW-1185">Reference proteome</keyword>
<feature type="region of interest" description="Disordered" evidence="1">
    <location>
        <begin position="160"/>
        <end position="236"/>
    </location>
</feature>
<dbReference type="Proteomes" id="UP000029692">
    <property type="component" value="Unassembled WGS sequence"/>
</dbReference>
<reference evidence="2 3" key="1">
    <citation type="submission" date="2014-05" db="EMBL/GenBank/DDBJ databases">
        <title>De novo Genome Sequence of Spirocheata sp.</title>
        <authorList>
            <person name="Shivani Y."/>
            <person name="Subhash Y."/>
            <person name="Tushar L."/>
            <person name="Sasikala C."/>
            <person name="Ramana C.V."/>
        </authorList>
    </citation>
    <scope>NUCLEOTIDE SEQUENCE [LARGE SCALE GENOMIC DNA]</scope>
    <source>
        <strain evidence="2 3">JC230</strain>
    </source>
</reference>
<dbReference type="EMBL" id="JNUP01000066">
    <property type="protein sequence ID" value="KGE71399.1"/>
    <property type="molecule type" value="Genomic_DNA"/>
</dbReference>
<feature type="compositionally biased region" description="Basic and acidic residues" evidence="1">
    <location>
        <begin position="169"/>
        <end position="187"/>
    </location>
</feature>
<dbReference type="AlphaFoldDB" id="A0A098QUN2"/>
<proteinExistence type="predicted"/>
<evidence type="ECO:0000313" key="2">
    <source>
        <dbReference type="EMBL" id="KGE71399.1"/>
    </source>
</evidence>
<feature type="compositionally biased region" description="Basic and acidic residues" evidence="1">
    <location>
        <begin position="227"/>
        <end position="236"/>
    </location>
</feature>
<name>A0A098QUN2_9SPIO</name>
<evidence type="ECO:0000256" key="1">
    <source>
        <dbReference type="SAM" id="MobiDB-lite"/>
    </source>
</evidence>
<organism evidence="2 3">
    <name type="scientific">Spirochaeta lutea</name>
    <dbReference type="NCBI Taxonomy" id="1480694"/>
    <lineage>
        <taxon>Bacteria</taxon>
        <taxon>Pseudomonadati</taxon>
        <taxon>Spirochaetota</taxon>
        <taxon>Spirochaetia</taxon>
        <taxon>Spirochaetales</taxon>
        <taxon>Spirochaetaceae</taxon>
        <taxon>Spirochaeta</taxon>
    </lineage>
</organism>